<reference evidence="2 3" key="1">
    <citation type="submission" date="2024-09" db="EMBL/GenBank/DDBJ databases">
        <title>The Natural Products Discovery Center: Release of the First 8490 Sequenced Strains for Exploring Actinobacteria Biosynthetic Diversity.</title>
        <authorList>
            <person name="Kalkreuter E."/>
            <person name="Kautsar S.A."/>
            <person name="Yang D."/>
            <person name="Bader C.D."/>
            <person name="Teijaro C.N."/>
            <person name="Fluegel L."/>
            <person name="Davis C.M."/>
            <person name="Simpson J.R."/>
            <person name="Lauterbach L."/>
            <person name="Steele A.D."/>
            <person name="Gui C."/>
            <person name="Meng S."/>
            <person name="Li G."/>
            <person name="Viehrig K."/>
            <person name="Ye F."/>
            <person name="Su P."/>
            <person name="Kiefer A.F."/>
            <person name="Nichols A."/>
            <person name="Cepeda A.J."/>
            <person name="Yan W."/>
            <person name="Fan B."/>
            <person name="Jiang Y."/>
            <person name="Adhikari A."/>
            <person name="Zheng C.-J."/>
            <person name="Schuster L."/>
            <person name="Cowan T.M."/>
            <person name="Smanski M.J."/>
            <person name="Chevrette M.G."/>
            <person name="De Carvalho L.P.S."/>
            <person name="Shen B."/>
        </authorList>
    </citation>
    <scope>NUCLEOTIDE SEQUENCE [LARGE SCALE GENOMIC DNA]</scope>
    <source>
        <strain evidence="2 3">NPDC058428</strain>
    </source>
</reference>
<comment type="caution">
    <text evidence="2">The sequence shown here is derived from an EMBL/GenBank/DDBJ whole genome shotgun (WGS) entry which is preliminary data.</text>
</comment>
<organism evidence="2 3">
    <name type="scientific">Streptomyces rubiginosohelvolus</name>
    <dbReference type="NCBI Taxonomy" id="67362"/>
    <lineage>
        <taxon>Bacteria</taxon>
        <taxon>Bacillati</taxon>
        <taxon>Actinomycetota</taxon>
        <taxon>Actinomycetes</taxon>
        <taxon>Kitasatosporales</taxon>
        <taxon>Streptomycetaceae</taxon>
        <taxon>Streptomyces</taxon>
    </lineage>
</organism>
<evidence type="ECO:0000313" key="2">
    <source>
        <dbReference type="EMBL" id="MFD4823707.1"/>
    </source>
</evidence>
<gene>
    <name evidence="2" type="ORF">ACFWOQ_14130</name>
</gene>
<dbReference type="InterPro" id="IPR029058">
    <property type="entry name" value="AB_hydrolase_fold"/>
</dbReference>
<evidence type="ECO:0000313" key="3">
    <source>
        <dbReference type="Proteomes" id="UP001598352"/>
    </source>
</evidence>
<evidence type="ECO:0008006" key="4">
    <source>
        <dbReference type="Google" id="ProtNLM"/>
    </source>
</evidence>
<name>A0ABW6F0I6_9ACTN</name>
<feature type="region of interest" description="Disordered" evidence="1">
    <location>
        <begin position="51"/>
        <end position="74"/>
    </location>
</feature>
<dbReference type="SUPFAM" id="SSF53474">
    <property type="entry name" value="alpha/beta-Hydrolases"/>
    <property type="match status" value="1"/>
</dbReference>
<sequence length="387" mass="40238">MTTVIFIHGTGVRPPHTEALNARVTASLAEAAPGVRVVPLDWGEPYGARLAAGGASIPPDGAGATERDAETEEDDETAAWERLYRDPEAELALAATRGTSGAIPPGAAFPDEEFRERLAALAARDGSVAPELGPGLGARAAALARSPLLSPAAEALDREELAPLLARALAAAVIGAALAEDAPVLCDGTTRDAAVDRIARELGATAPGSTRGPVGRLIGRPALRLGSRYAVRRRRALTGAAHPAAGDVLKFLVRGGPLRTALRELVTAVEPPVVLLGHSLGGIIALDTLIEAPLPGVRLLATVGSQGPFLYETGALPHLDHPEPLPAHVPGWLNIHDRRDLLGFAAAPVFPGRADDIATDNRQPFPVAHSAYWSDPAVYRAIAERLP</sequence>
<keyword evidence="3" id="KW-1185">Reference proteome</keyword>
<proteinExistence type="predicted"/>
<dbReference type="RefSeq" id="WP_382772869.1">
    <property type="nucleotide sequence ID" value="NZ_JBHXKZ010000010.1"/>
</dbReference>
<dbReference type="Proteomes" id="UP001598352">
    <property type="component" value="Unassembled WGS sequence"/>
</dbReference>
<protein>
    <recommendedName>
        <fullName evidence="4">AB hydrolase-1 domain-containing protein</fullName>
    </recommendedName>
</protein>
<evidence type="ECO:0000256" key="1">
    <source>
        <dbReference type="SAM" id="MobiDB-lite"/>
    </source>
</evidence>
<accession>A0ABW6F0I6</accession>
<dbReference type="Gene3D" id="3.40.50.1820">
    <property type="entry name" value="alpha/beta hydrolase"/>
    <property type="match status" value="1"/>
</dbReference>
<dbReference type="EMBL" id="JBHXKZ010000010">
    <property type="protein sequence ID" value="MFD4823707.1"/>
    <property type="molecule type" value="Genomic_DNA"/>
</dbReference>